<feature type="compositionally biased region" description="Pro residues" evidence="1">
    <location>
        <begin position="179"/>
        <end position="190"/>
    </location>
</feature>
<feature type="region of interest" description="Disordered" evidence="1">
    <location>
        <begin position="307"/>
        <end position="365"/>
    </location>
</feature>
<accession>A0AAD4FCQ9</accession>
<feature type="compositionally biased region" description="Pro residues" evidence="1">
    <location>
        <begin position="237"/>
        <end position="286"/>
    </location>
</feature>
<dbReference type="EC" id="3.2.1.39" evidence="4"/>
<dbReference type="Proteomes" id="UP001199106">
    <property type="component" value="Unassembled WGS sequence"/>
</dbReference>
<feature type="domain" description="Ubiquitin 3 binding protein But2 C-terminal" evidence="2">
    <location>
        <begin position="369"/>
        <end position="509"/>
    </location>
</feature>
<reference evidence="4" key="1">
    <citation type="submission" date="2021-07" db="EMBL/GenBank/DDBJ databases">
        <title>Genome Resource of American Ginseng Black Spot Pathogen Alternaria panax.</title>
        <authorList>
            <person name="Qiu C."/>
            <person name="Wang W."/>
            <person name="Liu Z."/>
        </authorList>
    </citation>
    <scope>NUCLEOTIDE SEQUENCE</scope>
    <source>
        <strain evidence="4">BNCC115425</strain>
    </source>
</reference>
<proteinExistence type="predicted"/>
<dbReference type="Pfam" id="PF09792">
    <property type="entry name" value="But2"/>
    <property type="match status" value="1"/>
</dbReference>
<dbReference type="EMBL" id="JAANER010000009">
    <property type="protein sequence ID" value="KAG9186393.1"/>
    <property type="molecule type" value="Genomic_DNA"/>
</dbReference>
<dbReference type="Pfam" id="PF22799">
    <property type="entry name" value="PIR1-like_C"/>
    <property type="match status" value="1"/>
</dbReference>
<keyword evidence="4" id="KW-0378">Hydrolase</keyword>
<dbReference type="AlphaFoldDB" id="A0AAD4FCQ9"/>
<dbReference type="InterPro" id="IPR018620">
    <property type="entry name" value="Ubiquitin3-bd_protein_But2_C"/>
</dbReference>
<dbReference type="PANTHER" id="PTHR39613">
    <property type="entry name" value="ANCHORED CELL WALL PROTEIN, PUTATIVE (AFU_ORTHOLOGUE AFUA_4G08960)-RELATED"/>
    <property type="match status" value="1"/>
</dbReference>
<evidence type="ECO:0000259" key="2">
    <source>
        <dbReference type="Pfam" id="PF09792"/>
    </source>
</evidence>
<keyword evidence="4" id="KW-0326">Glycosidase</keyword>
<evidence type="ECO:0000313" key="5">
    <source>
        <dbReference type="Proteomes" id="UP001199106"/>
    </source>
</evidence>
<dbReference type="GO" id="GO:0042973">
    <property type="term" value="F:glucan endo-1,3-beta-D-glucosidase activity"/>
    <property type="evidence" value="ECO:0007669"/>
    <property type="project" value="UniProtKB-EC"/>
</dbReference>
<organism evidence="4 5">
    <name type="scientific">Alternaria panax</name>
    <dbReference type="NCBI Taxonomy" id="48097"/>
    <lineage>
        <taxon>Eukaryota</taxon>
        <taxon>Fungi</taxon>
        <taxon>Dikarya</taxon>
        <taxon>Ascomycota</taxon>
        <taxon>Pezizomycotina</taxon>
        <taxon>Dothideomycetes</taxon>
        <taxon>Pleosporomycetidae</taxon>
        <taxon>Pleosporales</taxon>
        <taxon>Pleosporineae</taxon>
        <taxon>Pleosporaceae</taxon>
        <taxon>Alternaria</taxon>
        <taxon>Alternaria sect. Panax</taxon>
    </lineage>
</organism>
<evidence type="ECO:0000313" key="4">
    <source>
        <dbReference type="EMBL" id="KAG9186393.1"/>
    </source>
</evidence>
<comment type="caution">
    <text evidence="4">The sequence shown here is derived from an EMBL/GenBank/DDBJ whole genome shotgun (WGS) entry which is preliminary data.</text>
</comment>
<feature type="compositionally biased region" description="Pro residues" evidence="1">
    <location>
        <begin position="337"/>
        <end position="352"/>
    </location>
</feature>
<evidence type="ECO:0000256" key="1">
    <source>
        <dbReference type="SAM" id="MobiDB-lite"/>
    </source>
</evidence>
<feature type="region of interest" description="Disordered" evidence="1">
    <location>
        <begin position="145"/>
        <end position="291"/>
    </location>
</feature>
<evidence type="ECO:0000259" key="3">
    <source>
        <dbReference type="Pfam" id="PF22799"/>
    </source>
</evidence>
<dbReference type="PANTHER" id="PTHR39613:SF1">
    <property type="entry name" value="ANCHORED CELL WALL PROTEIN, PUTATIVE (AFU_ORTHOLOGUE AFUA_4G08960)-RELATED"/>
    <property type="match status" value="1"/>
</dbReference>
<keyword evidence="5" id="KW-1185">Reference proteome</keyword>
<dbReference type="InterPro" id="IPR054508">
    <property type="entry name" value="PIR1-like_C"/>
</dbReference>
<sequence length="519" mass="52723">MRYAFVPLAFGLGANAYVVRSNTQCFKLSASGGASGVLGQLGDGQNRVGGGHPTGCYCLDGNGGFTDSNGRGCILTPPTTQFQCDVGATPTNGFAVSPSGSVTYNGSGKFYACPVNDNGEYNVYTTPAPGQKKCVEITLGSAGSCGADASQPAGTPPASTTVVTKTKPAKNPVGTPGASQPPHPSGPPAVGPHGPGNTGYPGKPDHPGPHGKPSGNPEGPGHPGKPEGSQPAGKPSVPAPETPVAPKPSQPAVQPPKSTPVAPAPSSPKIQPPVVPKPSSPAPPVPGVSQQSECVPQVFTVTVTKPVAPPAVTPTPPASSKPAPPASSKPVVTTPAPSKPVPTPSPSPPAPSKPAGNGTCPQDLNGNYEYPHLIVPVDSEHPDKAYGTSYNGKISAHVCTIFNFDIPASYAGKKCSTMFMLPLKKDLETSDYTISGHGKCTISKLKGNANAQTSWSNKPVKMSDVASMEMTPGNTYPVDSGACAAGTTVSYEICGSSDFSINFFQDWNPSPIGLYIRQC</sequence>
<name>A0AAD4FCQ9_9PLEO</name>
<feature type="compositionally biased region" description="Pro residues" evidence="1">
    <location>
        <begin position="307"/>
        <end position="327"/>
    </location>
</feature>
<feature type="domain" description="Cell wall mannoprotein PIR1-like C-terminal" evidence="3">
    <location>
        <begin position="63"/>
        <end position="137"/>
    </location>
</feature>
<protein>
    <submittedName>
        <fullName evidence="4">Glucan endo-1,3-beta-D-glucosidase</fullName>
        <ecNumber evidence="4">3.2.1.39</ecNumber>
    </submittedName>
</protein>
<gene>
    <name evidence="4" type="ORF">G6011_02949</name>
</gene>